<dbReference type="Pfam" id="PF17763">
    <property type="entry name" value="Asparaginase_C"/>
    <property type="match status" value="1"/>
</dbReference>
<dbReference type="InterPro" id="IPR036152">
    <property type="entry name" value="Asp/glu_Ase-like_sf"/>
</dbReference>
<protein>
    <recommendedName>
        <fullName evidence="3">L-asparaginase</fullName>
    </recommendedName>
</protein>
<dbReference type="SUPFAM" id="SSF53774">
    <property type="entry name" value="Glutaminase/Asparaginase"/>
    <property type="match status" value="1"/>
</dbReference>
<name>A0ABD5ZB15_9EURY</name>
<dbReference type="EMBL" id="JBHTAA010000001">
    <property type="protein sequence ID" value="MFC7202382.1"/>
    <property type="molecule type" value="Genomic_DNA"/>
</dbReference>
<evidence type="ECO:0000259" key="5">
    <source>
        <dbReference type="Pfam" id="PF00710"/>
    </source>
</evidence>
<dbReference type="InterPro" id="IPR027473">
    <property type="entry name" value="L-asparaginase_C"/>
</dbReference>
<dbReference type="PRINTS" id="PR00139">
    <property type="entry name" value="ASNGLNASE"/>
</dbReference>
<evidence type="ECO:0000256" key="1">
    <source>
        <dbReference type="ARBA" id="ARBA00010518"/>
    </source>
</evidence>
<dbReference type="PROSITE" id="PS00917">
    <property type="entry name" value="ASN_GLN_ASE_2"/>
    <property type="match status" value="1"/>
</dbReference>
<evidence type="ECO:0000256" key="4">
    <source>
        <dbReference type="PROSITE-ProRule" id="PRU10100"/>
    </source>
</evidence>
<feature type="active site" evidence="4">
    <location>
        <position position="86"/>
    </location>
</feature>
<dbReference type="PIRSF" id="PIRSF500176">
    <property type="entry name" value="L_ASNase"/>
    <property type="match status" value="1"/>
</dbReference>
<dbReference type="PIRSF" id="PIRSF001220">
    <property type="entry name" value="L-ASNase_gatD"/>
    <property type="match status" value="1"/>
</dbReference>
<feature type="domain" description="L-asparaginase N-terminal" evidence="5">
    <location>
        <begin position="4"/>
        <end position="189"/>
    </location>
</feature>
<organism evidence="7 8">
    <name type="scientific">Haloferax namakaokahaiae</name>
    <dbReference type="NCBI Taxonomy" id="1748331"/>
    <lineage>
        <taxon>Archaea</taxon>
        <taxon>Methanobacteriati</taxon>
        <taxon>Methanobacteriota</taxon>
        <taxon>Stenosarchaea group</taxon>
        <taxon>Halobacteria</taxon>
        <taxon>Halobacteriales</taxon>
        <taxon>Haloferacaceae</taxon>
        <taxon>Haloferax</taxon>
    </lineage>
</organism>
<reference evidence="7 8" key="1">
    <citation type="journal article" date="2019" name="Int. J. Syst. Evol. Microbiol.">
        <title>The Global Catalogue of Microorganisms (GCM) 10K type strain sequencing project: providing services to taxonomists for standard genome sequencing and annotation.</title>
        <authorList>
            <consortium name="The Broad Institute Genomics Platform"/>
            <consortium name="The Broad Institute Genome Sequencing Center for Infectious Disease"/>
            <person name="Wu L."/>
            <person name="Ma J."/>
        </authorList>
    </citation>
    <scope>NUCLEOTIDE SEQUENCE [LARGE SCALE GENOMIC DNA]</scope>
    <source>
        <strain evidence="7 8">DSM 29988</strain>
    </source>
</reference>
<keyword evidence="8" id="KW-1185">Reference proteome</keyword>
<dbReference type="InterPro" id="IPR037152">
    <property type="entry name" value="L-asparaginase_N_sf"/>
</dbReference>
<evidence type="ECO:0000313" key="8">
    <source>
        <dbReference type="Proteomes" id="UP001596481"/>
    </source>
</evidence>
<dbReference type="PANTHER" id="PTHR11707:SF28">
    <property type="entry name" value="60 KDA LYSOPHOSPHOLIPASE"/>
    <property type="match status" value="1"/>
</dbReference>
<accession>A0ABD5ZB15</accession>
<comment type="caution">
    <text evidence="7">The sequence shown here is derived from an EMBL/GenBank/DDBJ whole genome shotgun (WGS) entry which is preliminary data.</text>
</comment>
<dbReference type="SMART" id="SM00870">
    <property type="entry name" value="Asparaginase"/>
    <property type="match status" value="1"/>
</dbReference>
<keyword evidence="2" id="KW-0378">Hydrolase</keyword>
<dbReference type="Pfam" id="PF00710">
    <property type="entry name" value="Asparaginase"/>
    <property type="match status" value="1"/>
</dbReference>
<evidence type="ECO:0000256" key="2">
    <source>
        <dbReference type="ARBA" id="ARBA00022801"/>
    </source>
</evidence>
<dbReference type="RefSeq" id="WP_390221681.1">
    <property type="nucleotide sequence ID" value="NZ_JBHTAA010000001.1"/>
</dbReference>
<dbReference type="Gene3D" id="3.40.50.1170">
    <property type="entry name" value="L-asparaginase, N-terminal domain"/>
    <property type="match status" value="1"/>
</dbReference>
<dbReference type="SFLD" id="SFLDS00057">
    <property type="entry name" value="Glutaminase/Asparaginase"/>
    <property type="match status" value="1"/>
</dbReference>
<dbReference type="PROSITE" id="PS51732">
    <property type="entry name" value="ASN_GLN_ASE_3"/>
    <property type="match status" value="1"/>
</dbReference>
<gene>
    <name evidence="7" type="ORF">ACFQJC_02570</name>
</gene>
<dbReference type="GO" id="GO:0004067">
    <property type="term" value="F:asparaginase activity"/>
    <property type="evidence" value="ECO:0007669"/>
    <property type="project" value="UniProtKB-UniRule"/>
</dbReference>
<comment type="similarity">
    <text evidence="1">Belongs to the asparaginase 1 family.</text>
</comment>
<dbReference type="InterPro" id="IPR040919">
    <property type="entry name" value="Asparaginase_C"/>
</dbReference>
<dbReference type="PANTHER" id="PTHR11707">
    <property type="entry name" value="L-ASPARAGINASE"/>
    <property type="match status" value="1"/>
</dbReference>
<dbReference type="CDD" id="cd08964">
    <property type="entry name" value="L-asparaginase_II"/>
    <property type="match status" value="1"/>
</dbReference>
<dbReference type="AlphaFoldDB" id="A0ABD5ZB15"/>
<dbReference type="InterPro" id="IPR006034">
    <property type="entry name" value="Asparaginase/glutaminase-like"/>
</dbReference>
<evidence type="ECO:0000259" key="6">
    <source>
        <dbReference type="Pfam" id="PF17763"/>
    </source>
</evidence>
<dbReference type="InterPro" id="IPR027474">
    <property type="entry name" value="L-asparaginase_N"/>
</dbReference>
<proteinExistence type="inferred from homology"/>
<evidence type="ECO:0000313" key="7">
    <source>
        <dbReference type="EMBL" id="MFC7202382.1"/>
    </source>
</evidence>
<dbReference type="Proteomes" id="UP001596481">
    <property type="component" value="Unassembled WGS sequence"/>
</dbReference>
<dbReference type="FunFam" id="3.40.50.1170:FF:000001">
    <property type="entry name" value="L-asparaginase 2"/>
    <property type="match status" value="1"/>
</dbReference>
<dbReference type="Gene3D" id="3.40.50.40">
    <property type="match status" value="1"/>
</dbReference>
<dbReference type="InterPro" id="IPR027475">
    <property type="entry name" value="Asparaginase/glutaminase_AS2"/>
</dbReference>
<feature type="domain" description="Asparaginase/glutaminase C-terminal" evidence="6">
    <location>
        <begin position="205"/>
        <end position="314"/>
    </location>
</feature>
<sequence length="316" mass="32566">MPHIRVVSCGGTIASEPSSAGAAPEKTATDLVERVPTLESYATLSAVDVASVPGFDADFESIFAARDAIEDAFDAGVDGVVVTHGTDTLADVAFALELCCDPEGPVVVTGAQRRFDEPGSDAPSNLLTAVRAATDSKFDGTVTVAFDDELHRARDVVKTHTNALDTFQSPGKGPVATFTRETVRSHREATSDLPQLDLSLPVEVRVPVVHSGVAVDGTLFDRALADADGIVVEGTGLGNVTGALGERLAEVAEDVPIVVSSRCHAGPTEPVYGTPGGAVTLDRAGVLFAGDLPTSKARLLLTFCLAAGGDPASVFE</sequence>
<dbReference type="InterPro" id="IPR004550">
    <property type="entry name" value="AsnASE_II"/>
</dbReference>
<evidence type="ECO:0000256" key="3">
    <source>
        <dbReference type="ARBA" id="ARBA00070292"/>
    </source>
</evidence>